<accession>A0ACB0JXL8</accession>
<sequence length="104" mass="11859">MCMNNNWAVAGKFDSYLEGLHLLELELCVNYKTTQKPELRRLLPRKCVVPSTSPCCPKHPNNPANHHTSPSLGVLIFQYLKNVVIAKMIKLFDSSRLMMKFAVK</sequence>
<reference evidence="1" key="1">
    <citation type="submission" date="2023-10" db="EMBL/GenBank/DDBJ databases">
        <authorList>
            <person name="Rodriguez Cubillos JULIANA M."/>
            <person name="De Vega J."/>
        </authorList>
    </citation>
    <scope>NUCLEOTIDE SEQUENCE</scope>
</reference>
<dbReference type="Proteomes" id="UP001177021">
    <property type="component" value="Unassembled WGS sequence"/>
</dbReference>
<evidence type="ECO:0000313" key="2">
    <source>
        <dbReference type="Proteomes" id="UP001177021"/>
    </source>
</evidence>
<dbReference type="EMBL" id="CASHSV030000109">
    <property type="protein sequence ID" value="CAJ2649845.1"/>
    <property type="molecule type" value="Genomic_DNA"/>
</dbReference>
<keyword evidence="2" id="KW-1185">Reference proteome</keyword>
<name>A0ACB0JXL8_TRIPR</name>
<organism evidence="1 2">
    <name type="scientific">Trifolium pratense</name>
    <name type="common">Red clover</name>
    <dbReference type="NCBI Taxonomy" id="57577"/>
    <lineage>
        <taxon>Eukaryota</taxon>
        <taxon>Viridiplantae</taxon>
        <taxon>Streptophyta</taxon>
        <taxon>Embryophyta</taxon>
        <taxon>Tracheophyta</taxon>
        <taxon>Spermatophyta</taxon>
        <taxon>Magnoliopsida</taxon>
        <taxon>eudicotyledons</taxon>
        <taxon>Gunneridae</taxon>
        <taxon>Pentapetalae</taxon>
        <taxon>rosids</taxon>
        <taxon>fabids</taxon>
        <taxon>Fabales</taxon>
        <taxon>Fabaceae</taxon>
        <taxon>Papilionoideae</taxon>
        <taxon>50 kb inversion clade</taxon>
        <taxon>NPAAA clade</taxon>
        <taxon>Hologalegina</taxon>
        <taxon>IRL clade</taxon>
        <taxon>Trifolieae</taxon>
        <taxon>Trifolium</taxon>
    </lineage>
</organism>
<comment type="caution">
    <text evidence="1">The sequence shown here is derived from an EMBL/GenBank/DDBJ whole genome shotgun (WGS) entry which is preliminary data.</text>
</comment>
<protein>
    <submittedName>
        <fullName evidence="1">Uncharacterized protein</fullName>
    </submittedName>
</protein>
<evidence type="ECO:0000313" key="1">
    <source>
        <dbReference type="EMBL" id="CAJ2649845.1"/>
    </source>
</evidence>
<proteinExistence type="predicted"/>
<gene>
    <name evidence="1" type="ORF">MILVUS5_LOCUS17849</name>
</gene>